<dbReference type="OMA" id="HASFACS"/>
<sequence length="397" mass="45394">MEALGKVRTFEQFRQDFPRWLINVRNPVDLFTLQPSYIVSQVFCIVGAFVCLAHALRQGGRWPYLWFASVLSGMLIEGSMYFSPYGETIWLSPTAVDLFDQRIPIFIFFVSFWAVSKLRLKCRWSEHIAVGMLVVLFDVPFDMVSIKYLHWTLHETEPLLSERIYSVPWTLLLFFAVTTFTFSYLFHNMRKWMDPAPHNNRWAAGPIRSELVAAIGAASISLSIGSALFLAFNYPLHTVLGIPKKVIVIGVFLGALTIFWKFDRKSNRSGPSSQSFMDHLLNGYIVGHFLLYLGLAIALNPRDVVSSGRHQPIGNCRNATSPNTDLCLDSFNRSYYDFHCVAMPPQEGAYWYTICGTSYGNHPEFLYVMIVITFVATLIHWTIHYDFPPEPAELILL</sequence>
<dbReference type="PANTHER" id="PTHR35982">
    <property type="entry name" value="AGAP005361-PA"/>
    <property type="match status" value="1"/>
</dbReference>
<dbReference type="Proteomes" id="UP000076408">
    <property type="component" value="Unassembled WGS sequence"/>
</dbReference>
<evidence type="ECO:0000259" key="1">
    <source>
        <dbReference type="Pfam" id="PF25085"/>
    </source>
</evidence>
<reference evidence="3" key="1">
    <citation type="journal article" date="2014" name="Genome Biol.">
        <title>Genome analysis of a major urban malaria vector mosquito, Anopheles stephensi.</title>
        <authorList>
            <person name="Jiang X."/>
            <person name="Peery A."/>
            <person name="Hall A.B."/>
            <person name="Sharma A."/>
            <person name="Chen X.G."/>
            <person name="Waterhouse R.M."/>
            <person name="Komissarov A."/>
            <person name="Riehle M.M."/>
            <person name="Shouche Y."/>
            <person name="Sharakhova M.V."/>
            <person name="Lawson D."/>
            <person name="Pakpour N."/>
            <person name="Arensburger P."/>
            <person name="Davidson V.L."/>
            <person name="Eiglmeier K."/>
            <person name="Emrich S."/>
            <person name="George P."/>
            <person name="Kennedy R.C."/>
            <person name="Mane S.P."/>
            <person name="Maslen G."/>
            <person name="Oringanje C."/>
            <person name="Qi Y."/>
            <person name="Settlage R."/>
            <person name="Tojo M."/>
            <person name="Tubio J.M."/>
            <person name="Unger M.F."/>
            <person name="Wang B."/>
            <person name="Vernick K.D."/>
            <person name="Ribeiro J.M."/>
            <person name="James A.A."/>
            <person name="Michel K."/>
            <person name="Riehle M.A."/>
            <person name="Luckhart S."/>
            <person name="Sharakhov I.V."/>
            <person name="Tu Z."/>
        </authorList>
    </citation>
    <scope>NUCLEOTIDE SEQUENCE [LARGE SCALE GENOMIC DNA]</scope>
    <source>
        <strain evidence="3">Indian</strain>
    </source>
</reference>
<dbReference type="VEuPathDB" id="VectorBase:ASTEI20_045077"/>
<dbReference type="PANTHER" id="PTHR35982:SF1">
    <property type="entry name" value="SPIROCYCLASE, AVEC FAMILY"/>
    <property type="match status" value="1"/>
</dbReference>
<dbReference type="InterPro" id="IPR056704">
    <property type="entry name" value="DUF7802"/>
</dbReference>
<reference evidence="2" key="2">
    <citation type="submission" date="2020-05" db="UniProtKB">
        <authorList>
            <consortium name="EnsemblMetazoa"/>
        </authorList>
    </citation>
    <scope>IDENTIFICATION</scope>
    <source>
        <strain evidence="2">Indian</strain>
    </source>
</reference>
<accession>A0A182YNM6</accession>
<feature type="domain" description="DUF7802" evidence="1">
    <location>
        <begin position="20"/>
        <end position="382"/>
    </location>
</feature>
<protein>
    <recommendedName>
        <fullName evidence="1">DUF7802 domain-containing protein</fullName>
    </recommendedName>
</protein>
<organism evidence="2 3">
    <name type="scientific">Anopheles stephensi</name>
    <name type="common">Indo-Pakistan malaria mosquito</name>
    <dbReference type="NCBI Taxonomy" id="30069"/>
    <lineage>
        <taxon>Eukaryota</taxon>
        <taxon>Metazoa</taxon>
        <taxon>Ecdysozoa</taxon>
        <taxon>Arthropoda</taxon>
        <taxon>Hexapoda</taxon>
        <taxon>Insecta</taxon>
        <taxon>Pterygota</taxon>
        <taxon>Neoptera</taxon>
        <taxon>Endopterygota</taxon>
        <taxon>Diptera</taxon>
        <taxon>Nematocera</taxon>
        <taxon>Culicoidea</taxon>
        <taxon>Culicidae</taxon>
        <taxon>Anophelinae</taxon>
        <taxon>Anopheles</taxon>
    </lineage>
</organism>
<dbReference type="AlphaFoldDB" id="A0A182YNM6"/>
<dbReference type="Pfam" id="PF25085">
    <property type="entry name" value="DUF7802"/>
    <property type="match status" value="1"/>
</dbReference>
<keyword evidence="3" id="KW-1185">Reference proteome</keyword>
<evidence type="ECO:0000313" key="3">
    <source>
        <dbReference type="Proteomes" id="UP000076408"/>
    </source>
</evidence>
<dbReference type="VEuPathDB" id="VectorBase:ASTEI10062"/>
<dbReference type="VEuPathDB" id="VectorBase:ASTE000528"/>
<dbReference type="EnsemblMetazoa" id="ASTEI10062-RA">
    <property type="protein sequence ID" value="ASTEI10062-PA"/>
    <property type="gene ID" value="ASTEI10062"/>
</dbReference>
<evidence type="ECO:0000313" key="2">
    <source>
        <dbReference type="EnsemblMetazoa" id="ASTEI10062-PA"/>
    </source>
</evidence>
<name>A0A182YNM6_ANOST</name>
<proteinExistence type="predicted"/>